<organism evidence="1">
    <name type="scientific">Leucothrix mucor</name>
    <dbReference type="NCBI Taxonomy" id="45248"/>
    <lineage>
        <taxon>Bacteria</taxon>
        <taxon>Pseudomonadati</taxon>
        <taxon>Pseudomonadota</taxon>
        <taxon>Gammaproteobacteria</taxon>
        <taxon>Thiotrichales</taxon>
        <taxon>Thiotrichaceae</taxon>
        <taxon>Leucothrix</taxon>
    </lineage>
</organism>
<dbReference type="EMBL" id="DRMS01000051">
    <property type="protein sequence ID" value="HFC91437.1"/>
    <property type="molecule type" value="Genomic_DNA"/>
</dbReference>
<protein>
    <submittedName>
        <fullName evidence="1">Uncharacterized protein</fullName>
    </submittedName>
</protein>
<name>A0A7V2SXT4_LEUMU</name>
<sequence>MKTIVFSLLLWGIASIQSLAIMMAPATNISRDDQRQFIIDLKVVGYFYYLRIYDANHILLDSTLQFTRGYDFNAFLVDGDNRSLEVLVVMSLDENNEGYTVFRFDGHSLLKIPNS</sequence>
<comment type="caution">
    <text evidence="1">The sequence shown here is derived from an EMBL/GenBank/DDBJ whole genome shotgun (WGS) entry which is preliminary data.</text>
</comment>
<gene>
    <name evidence="1" type="ORF">ENJ51_01345</name>
</gene>
<reference evidence="1" key="1">
    <citation type="journal article" date="2020" name="mSystems">
        <title>Genome- and Community-Level Interaction Insights into Carbon Utilization and Element Cycling Functions of Hydrothermarchaeota in Hydrothermal Sediment.</title>
        <authorList>
            <person name="Zhou Z."/>
            <person name="Liu Y."/>
            <person name="Xu W."/>
            <person name="Pan J."/>
            <person name="Luo Z.H."/>
            <person name="Li M."/>
        </authorList>
    </citation>
    <scope>NUCLEOTIDE SEQUENCE [LARGE SCALE GENOMIC DNA]</scope>
    <source>
        <strain evidence="1">HyVt-493</strain>
    </source>
</reference>
<dbReference type="AlphaFoldDB" id="A0A7V2SXT4"/>
<evidence type="ECO:0000313" key="1">
    <source>
        <dbReference type="EMBL" id="HFC91437.1"/>
    </source>
</evidence>
<accession>A0A7V2SXT4</accession>
<dbReference type="Proteomes" id="UP000885750">
    <property type="component" value="Unassembled WGS sequence"/>
</dbReference>
<proteinExistence type="predicted"/>